<dbReference type="STRING" id="1548.CSCA_4844"/>
<gene>
    <name evidence="1" type="ORF">CSCA_4844</name>
</gene>
<accession>A0A0E3MAD0</accession>
<name>A0A0E3MAD0_CLOSL</name>
<reference evidence="1 2" key="1">
    <citation type="journal article" date="2015" name="J. Biotechnol.">
        <title>Complete genome sequence of a malodorant-producing acetogen, Clostridium scatologenes ATCC 25775(T).</title>
        <authorList>
            <person name="Zhu Z."/>
            <person name="Guo T."/>
            <person name="Zheng H."/>
            <person name="Song T."/>
            <person name="Ouyang P."/>
            <person name="Xie J."/>
        </authorList>
    </citation>
    <scope>NUCLEOTIDE SEQUENCE [LARGE SCALE GENOMIC DNA]</scope>
    <source>
        <strain evidence="1 2">ATCC 25775</strain>
    </source>
</reference>
<evidence type="ECO:0000313" key="2">
    <source>
        <dbReference type="Proteomes" id="UP000033115"/>
    </source>
</evidence>
<dbReference type="Proteomes" id="UP000033115">
    <property type="component" value="Chromosome"/>
</dbReference>
<dbReference type="EMBL" id="CP009933">
    <property type="protein sequence ID" value="AKA71969.1"/>
    <property type="molecule type" value="Genomic_DNA"/>
</dbReference>
<dbReference type="Gene3D" id="2.160.20.110">
    <property type="match status" value="1"/>
</dbReference>
<keyword evidence="2" id="KW-1185">Reference proteome</keyword>
<organism evidence="1 2">
    <name type="scientific">Clostridium scatologenes</name>
    <dbReference type="NCBI Taxonomy" id="1548"/>
    <lineage>
        <taxon>Bacteria</taxon>
        <taxon>Bacillati</taxon>
        <taxon>Bacillota</taxon>
        <taxon>Clostridia</taxon>
        <taxon>Eubacteriales</taxon>
        <taxon>Clostridiaceae</taxon>
        <taxon>Clostridium</taxon>
    </lineage>
</organism>
<dbReference type="KEGG" id="csq:CSCA_4844"/>
<protein>
    <recommendedName>
        <fullName evidence="3">GLUG domain-containing protein</fullName>
    </recommendedName>
</protein>
<dbReference type="RefSeq" id="WP_029159902.1">
    <property type="nucleotide sequence ID" value="NZ_CP009933.1"/>
</dbReference>
<evidence type="ECO:0000313" key="1">
    <source>
        <dbReference type="EMBL" id="AKA71969.1"/>
    </source>
</evidence>
<proteinExistence type="predicted"/>
<sequence>MTGTGTSTDPFIVATANDLCNVGNNLSAYYKQTADIDMTGVTFTGIGSDSTPFTGTFDGNNHIISNLSIAASTDYTGLFNEVNAGTLKNIKLYKETINSTKGYVGGLAGKTTNNTNVTNCGVSDVTIIGANYVGGLFGTCGGSAIKCFAVGLKLKSISIMLGGFAGGMTENVATVYNISQCFIEGTLDGTGQTFVGGFGAMIGGNYLISDCFVQCNIKGSTYTGGFAGFFGGASYQTVLHKCYTASPITTTSADVGGFFGTMGSSTEIADCFWDKNVSIVTTDKSVITGSNFGKSTEETTAQMQTQSTFTNYDFSNIWAINSGEYPHLQYYQEINPNPTPPTTPTYKQNYHNLSSPMFGAFSPLF</sequence>
<evidence type="ECO:0008006" key="3">
    <source>
        <dbReference type="Google" id="ProtNLM"/>
    </source>
</evidence>
<dbReference type="HOGENOM" id="CLU_769263_0_0_9"/>
<dbReference type="AlphaFoldDB" id="A0A0E3MAD0"/>